<keyword evidence="2" id="KW-1133">Transmembrane helix</keyword>
<feature type="region of interest" description="Disordered" evidence="1">
    <location>
        <begin position="471"/>
        <end position="529"/>
    </location>
</feature>
<name>A0AAQ3R7X1_9PEZI</name>
<feature type="transmembrane region" description="Helical" evidence="2">
    <location>
        <begin position="82"/>
        <end position="102"/>
    </location>
</feature>
<feature type="compositionally biased region" description="Basic and acidic residues" evidence="1">
    <location>
        <begin position="113"/>
        <end position="122"/>
    </location>
</feature>
<organism evidence="3 4">
    <name type="scientific">Acrodontium crateriforme</name>
    <dbReference type="NCBI Taxonomy" id="150365"/>
    <lineage>
        <taxon>Eukaryota</taxon>
        <taxon>Fungi</taxon>
        <taxon>Dikarya</taxon>
        <taxon>Ascomycota</taxon>
        <taxon>Pezizomycotina</taxon>
        <taxon>Dothideomycetes</taxon>
        <taxon>Dothideomycetidae</taxon>
        <taxon>Mycosphaerellales</taxon>
        <taxon>Teratosphaeriaceae</taxon>
        <taxon>Acrodontium</taxon>
    </lineage>
</organism>
<reference evidence="3 4" key="1">
    <citation type="submission" date="2023-11" db="EMBL/GenBank/DDBJ databases">
        <title>An acidophilic fungus is an integral part of prey digestion in a carnivorous sundew plant.</title>
        <authorList>
            <person name="Tsai I.J."/>
        </authorList>
    </citation>
    <scope>NUCLEOTIDE SEQUENCE [LARGE SCALE GENOMIC DNA]</scope>
    <source>
        <strain evidence="3">169a</strain>
    </source>
</reference>
<feature type="compositionally biased region" description="Low complexity" evidence="1">
    <location>
        <begin position="47"/>
        <end position="61"/>
    </location>
</feature>
<feature type="region of interest" description="Disordered" evidence="1">
    <location>
        <begin position="40"/>
        <end position="75"/>
    </location>
</feature>
<dbReference type="Proteomes" id="UP001303373">
    <property type="component" value="Chromosome 5"/>
</dbReference>
<evidence type="ECO:0000256" key="2">
    <source>
        <dbReference type="SAM" id="Phobius"/>
    </source>
</evidence>
<dbReference type="AlphaFoldDB" id="A0AAQ3R7X1"/>
<sequence length="677" mass="73025">MDSAHVQLHHRHLPFSPPSTVTDAAIQAAHTTLRAMTRTLLERDDSSSTTDSSSTSTSSSSCQPGDNSARCEKPISSSSETMPIVLGAVIPIVFALAVFIILHRRHLRKQREEDANDAHKSLDFGLGPGVGPGMSRGKGMPEMTITDMGGNPIGPASGHRNRGVSMDMSTNNPYLLPAGLQSSRESIHSLSRSLSDDHDPYAPVASIRPGRSGSNLPPHDNGSMYSASTGQISHYDKANLLANAQRMPHSPLKNSSDSNSDEFPLRPQTARTVDEPNHHEVSDHHDFPPPPPPPQKEEAPLPLPPAPVHVAESMAPPPRGASLANGPPPRKASMGSSDRGRSTMRESSNYGDVEPPMPPIPTVMEPHDAEYDVHPSMISTGYPAEELAAPQPTGQRLSVMGLRPLPPDTVLTDDNPETRANRIRSFYKEYFDDSKANPEGDYIDDYLDGGAIFDPETGGFITAAKPWAQPVGRRAMTPPPRGAPRMNAGGPHQRHGSTQSGVRSQMRGRAGSQPQMPKKRLPPPKPLHELPTPHMMGYDSAIATPIDFAPPTSFRELQNGRPASPADRLRPFSPVVRPFTPLASAYDELSAMPSPHLLRKSGTFTGLDFAPPKFRNPDGANSDAGSIRSARSGISAVQMDAVRSGAYRVSRIPKEVVTTKDDMISQLRPTMNLVRPS</sequence>
<keyword evidence="2" id="KW-0472">Membrane</keyword>
<evidence type="ECO:0000313" key="3">
    <source>
        <dbReference type="EMBL" id="WPH01109.1"/>
    </source>
</evidence>
<feature type="region of interest" description="Disordered" evidence="1">
    <location>
        <begin position="186"/>
        <end position="228"/>
    </location>
</feature>
<gene>
    <name evidence="3" type="ORF">R9X50_00394400</name>
</gene>
<feature type="region of interest" description="Disordered" evidence="1">
    <location>
        <begin position="113"/>
        <end position="132"/>
    </location>
</feature>
<evidence type="ECO:0000313" key="4">
    <source>
        <dbReference type="Proteomes" id="UP001303373"/>
    </source>
</evidence>
<keyword evidence="4" id="KW-1185">Reference proteome</keyword>
<evidence type="ECO:0000256" key="1">
    <source>
        <dbReference type="SAM" id="MobiDB-lite"/>
    </source>
</evidence>
<keyword evidence="2" id="KW-0812">Transmembrane</keyword>
<feature type="region of interest" description="Disordered" evidence="1">
    <location>
        <begin position="1"/>
        <end position="20"/>
    </location>
</feature>
<protein>
    <submittedName>
        <fullName evidence="3">Uncharacterized protein</fullName>
    </submittedName>
</protein>
<dbReference type="PANTHER" id="PTHR42088:SF1">
    <property type="entry name" value="YALI0F10131P"/>
    <property type="match status" value="1"/>
</dbReference>
<feature type="region of interest" description="Disordered" evidence="1">
    <location>
        <begin position="275"/>
        <end position="358"/>
    </location>
</feature>
<feature type="compositionally biased region" description="Basic and acidic residues" evidence="1">
    <location>
        <begin position="275"/>
        <end position="287"/>
    </location>
</feature>
<dbReference type="EMBL" id="CP138584">
    <property type="protein sequence ID" value="WPH01109.1"/>
    <property type="molecule type" value="Genomic_DNA"/>
</dbReference>
<proteinExistence type="predicted"/>
<dbReference type="PANTHER" id="PTHR42088">
    <property type="entry name" value="YALI0F10131P"/>
    <property type="match status" value="1"/>
</dbReference>
<accession>A0AAQ3R7X1</accession>